<feature type="non-terminal residue" evidence="6">
    <location>
        <position position="1"/>
    </location>
</feature>
<sequence>TSTVVAEKDHPTAHSEIVEVTAGVCQQERESLILSSEASDASMRVNNFEFVITQIVKDAPERTVVVFNPVDILTYGSWKPKEFPKHHVIGRGCKLDSDRFCCLMSEKFSLPEAVILNGFWKNMATQESLQKRNSEVEIVSDRVTEFERSVNQMIGRSSEAITLKVHSNWGVGFNVAELIQMLLEKH</sequence>
<dbReference type="SUPFAM" id="SSF51735">
    <property type="entry name" value="NAD(P)-binding Rossmann-fold domains"/>
    <property type="match status" value="1"/>
</dbReference>
<reference evidence="6 7" key="1">
    <citation type="journal article" date="2020" name="Mol. Biol. Evol.">
        <title>Interspecific Gene Flow and the Evolution of Specialization in Black and White Rhinoceros.</title>
        <authorList>
            <person name="Moodley Y."/>
            <person name="Westbury M.V."/>
            <person name="Russo I.M."/>
            <person name="Gopalakrishnan S."/>
            <person name="Rakotoarivelo A."/>
            <person name="Olsen R.A."/>
            <person name="Prost S."/>
            <person name="Tunstall T."/>
            <person name="Ryder O.A."/>
            <person name="Dalen L."/>
            <person name="Bruford M.W."/>
        </authorList>
    </citation>
    <scope>NUCLEOTIDE SEQUENCE [LARGE SCALE GENOMIC DNA]</scope>
    <source>
        <strain evidence="6">SBR-YM</strain>
        <tissue evidence="6">Skin</tissue>
    </source>
</reference>
<comment type="function">
    <text evidence="4">Interconverts simultaneously and stereospecifically pyruvate and lactate with concomitant interconversion of NADH and NAD(+).</text>
</comment>
<proteinExistence type="predicted"/>
<evidence type="ECO:0000313" key="6">
    <source>
        <dbReference type="EMBL" id="KAF5917532.1"/>
    </source>
</evidence>
<feature type="non-terminal residue" evidence="6">
    <location>
        <position position="186"/>
    </location>
</feature>
<comment type="catalytic activity">
    <reaction evidence="5">
        <text>(S)-lactate + NAD(+) = pyruvate + NADH + H(+)</text>
        <dbReference type="Rhea" id="RHEA:23444"/>
        <dbReference type="ChEBI" id="CHEBI:15361"/>
        <dbReference type="ChEBI" id="CHEBI:15378"/>
        <dbReference type="ChEBI" id="CHEBI:16651"/>
        <dbReference type="ChEBI" id="CHEBI:57540"/>
        <dbReference type="ChEBI" id="CHEBI:57945"/>
        <dbReference type="EC" id="1.1.1.27"/>
    </reaction>
    <physiologicalReaction direction="left-to-right" evidence="5">
        <dbReference type="Rhea" id="RHEA:23445"/>
    </physiologicalReaction>
    <physiologicalReaction direction="right-to-left" evidence="5">
        <dbReference type="Rhea" id="RHEA:23446"/>
    </physiologicalReaction>
</comment>
<evidence type="ECO:0000256" key="5">
    <source>
        <dbReference type="ARBA" id="ARBA00048275"/>
    </source>
</evidence>
<dbReference type="GO" id="GO:0006089">
    <property type="term" value="P:lactate metabolic process"/>
    <property type="evidence" value="ECO:0007669"/>
    <property type="project" value="TreeGrafter"/>
</dbReference>
<dbReference type="AlphaFoldDB" id="A0A7J7EP05"/>
<dbReference type="GO" id="GO:0004459">
    <property type="term" value="F:L-lactate dehydrogenase (NAD+) activity"/>
    <property type="evidence" value="ECO:0007669"/>
    <property type="project" value="UniProtKB-EC"/>
</dbReference>
<dbReference type="Proteomes" id="UP000551758">
    <property type="component" value="Unassembled WGS sequence"/>
</dbReference>
<dbReference type="InterPro" id="IPR036291">
    <property type="entry name" value="NAD(P)-bd_dom_sf"/>
</dbReference>
<comment type="subcellular location">
    <subcellularLocation>
        <location evidence="1">Cytoplasm</location>
    </subcellularLocation>
</comment>
<evidence type="ECO:0000313" key="7">
    <source>
        <dbReference type="Proteomes" id="UP000551758"/>
    </source>
</evidence>
<evidence type="ECO:0000256" key="2">
    <source>
        <dbReference type="ARBA" id="ARBA00022490"/>
    </source>
</evidence>
<keyword evidence="2" id="KW-0963">Cytoplasm</keyword>
<keyword evidence="7" id="KW-1185">Reference proteome</keyword>
<dbReference type="PANTHER" id="PTHR43128:SF2">
    <property type="entry name" value="L-LACTATE DEHYDROGENASE B CHAIN"/>
    <property type="match status" value="1"/>
</dbReference>
<accession>A0A7J7EP05</accession>
<keyword evidence="3" id="KW-0520">NAD</keyword>
<dbReference type="GO" id="GO:0005737">
    <property type="term" value="C:cytoplasm"/>
    <property type="evidence" value="ECO:0007669"/>
    <property type="project" value="UniProtKB-SubCell"/>
</dbReference>
<dbReference type="PANTHER" id="PTHR43128">
    <property type="entry name" value="L-2-HYDROXYCARBOXYLATE DEHYDROGENASE (NAD(P)(+))"/>
    <property type="match status" value="1"/>
</dbReference>
<evidence type="ECO:0000256" key="4">
    <source>
        <dbReference type="ARBA" id="ARBA00033729"/>
    </source>
</evidence>
<protein>
    <submittedName>
        <fullName evidence="6">Uncharacterized protein</fullName>
    </submittedName>
</protein>
<gene>
    <name evidence="6" type="ORF">HPG69_017424</name>
</gene>
<comment type="caution">
    <text evidence="6">The sequence shown here is derived from an EMBL/GenBank/DDBJ whole genome shotgun (WGS) entry which is preliminary data.</text>
</comment>
<evidence type="ECO:0000256" key="1">
    <source>
        <dbReference type="ARBA" id="ARBA00004496"/>
    </source>
</evidence>
<dbReference type="InterPro" id="IPR001557">
    <property type="entry name" value="L-lactate/malate_DH"/>
</dbReference>
<name>A0A7J7EP05_DICBM</name>
<dbReference type="Gene3D" id="3.40.50.720">
    <property type="entry name" value="NAD(P)-binding Rossmann-like Domain"/>
    <property type="match status" value="1"/>
</dbReference>
<dbReference type="PRINTS" id="PR00086">
    <property type="entry name" value="LLDHDRGNASE"/>
</dbReference>
<dbReference type="EMBL" id="JACDTQ010002544">
    <property type="protein sequence ID" value="KAF5917532.1"/>
    <property type="molecule type" value="Genomic_DNA"/>
</dbReference>
<evidence type="ECO:0000256" key="3">
    <source>
        <dbReference type="ARBA" id="ARBA00023027"/>
    </source>
</evidence>
<organism evidence="6 7">
    <name type="scientific">Diceros bicornis minor</name>
    <name type="common">South-central black rhinoceros</name>
    <dbReference type="NCBI Taxonomy" id="77932"/>
    <lineage>
        <taxon>Eukaryota</taxon>
        <taxon>Metazoa</taxon>
        <taxon>Chordata</taxon>
        <taxon>Craniata</taxon>
        <taxon>Vertebrata</taxon>
        <taxon>Euteleostomi</taxon>
        <taxon>Mammalia</taxon>
        <taxon>Eutheria</taxon>
        <taxon>Laurasiatheria</taxon>
        <taxon>Perissodactyla</taxon>
        <taxon>Rhinocerotidae</taxon>
        <taxon>Diceros</taxon>
    </lineage>
</organism>